<evidence type="ECO:0000313" key="1">
    <source>
        <dbReference type="EMBL" id="GGA90360.1"/>
    </source>
</evidence>
<gene>
    <name evidence="1" type="ORF">GCM10008025_36180</name>
</gene>
<dbReference type="AlphaFoldDB" id="A0A916SBT8"/>
<dbReference type="Proteomes" id="UP000613512">
    <property type="component" value="Unassembled WGS sequence"/>
</dbReference>
<dbReference type="EMBL" id="BMEY01000026">
    <property type="protein sequence ID" value="GGA90360.1"/>
    <property type="molecule type" value="Genomic_DNA"/>
</dbReference>
<reference evidence="1" key="1">
    <citation type="journal article" date="2014" name="Int. J. Syst. Evol. Microbiol.">
        <title>Complete genome sequence of Corynebacterium casei LMG S-19264T (=DSM 44701T), isolated from a smear-ripened cheese.</title>
        <authorList>
            <consortium name="US DOE Joint Genome Institute (JGI-PGF)"/>
            <person name="Walter F."/>
            <person name="Albersmeier A."/>
            <person name="Kalinowski J."/>
            <person name="Ruckert C."/>
        </authorList>
    </citation>
    <scope>NUCLEOTIDE SEQUENCE</scope>
    <source>
        <strain evidence="1">CGMCC 1.12408</strain>
    </source>
</reference>
<comment type="caution">
    <text evidence="1">The sequence shown here is derived from an EMBL/GenBank/DDBJ whole genome shotgun (WGS) entry which is preliminary data.</text>
</comment>
<name>A0A916SBT8_9BACI</name>
<reference evidence="1" key="2">
    <citation type="submission" date="2020-09" db="EMBL/GenBank/DDBJ databases">
        <authorList>
            <person name="Sun Q."/>
            <person name="Zhou Y."/>
        </authorList>
    </citation>
    <scope>NUCLEOTIDE SEQUENCE</scope>
    <source>
        <strain evidence="1">CGMCC 1.12408</strain>
    </source>
</reference>
<dbReference type="SUPFAM" id="SSF53474">
    <property type="entry name" value="alpha/beta-Hydrolases"/>
    <property type="match status" value="1"/>
</dbReference>
<dbReference type="InterPro" id="IPR029058">
    <property type="entry name" value="AB_hydrolase_fold"/>
</dbReference>
<organism evidence="1 2">
    <name type="scientific">Ornithinibacillus halotolerans</name>
    <dbReference type="NCBI Taxonomy" id="1274357"/>
    <lineage>
        <taxon>Bacteria</taxon>
        <taxon>Bacillati</taxon>
        <taxon>Bacillota</taxon>
        <taxon>Bacilli</taxon>
        <taxon>Bacillales</taxon>
        <taxon>Bacillaceae</taxon>
        <taxon>Ornithinibacillus</taxon>
    </lineage>
</organism>
<keyword evidence="2" id="KW-1185">Reference proteome</keyword>
<proteinExistence type="predicted"/>
<protein>
    <submittedName>
        <fullName evidence="1">Uncharacterized protein</fullName>
    </submittedName>
</protein>
<sequence>MTCITFKNSNHDRSVPIEHAHTAHDHIPSSPIIMLDTWGHLIWLGTSAKETDDQLITFLRKVSNESEKK</sequence>
<dbReference type="RefSeq" id="WP_188386084.1">
    <property type="nucleotide sequence ID" value="NZ_BMEY01000026.1"/>
</dbReference>
<evidence type="ECO:0000313" key="2">
    <source>
        <dbReference type="Proteomes" id="UP000613512"/>
    </source>
</evidence>
<accession>A0A916SBT8</accession>